<dbReference type="PANTHER" id="PTHR31373:SF25">
    <property type="entry name" value="OS02G0179600 PROTEIN"/>
    <property type="match status" value="1"/>
</dbReference>
<dbReference type="AlphaFoldDB" id="A0A317YAW9"/>
<dbReference type="Pfam" id="PF11443">
    <property type="entry name" value="DUF2828"/>
    <property type="match status" value="1"/>
</dbReference>
<dbReference type="Proteomes" id="UP000251960">
    <property type="component" value="Chromosome 1"/>
</dbReference>
<gene>
    <name evidence="3" type="ORF">Zm00014a_011456</name>
</gene>
<feature type="domain" description="DUF2828" evidence="2">
    <location>
        <begin position="8"/>
        <end position="66"/>
    </location>
</feature>
<dbReference type="InterPro" id="IPR011205">
    <property type="entry name" value="UCP015417_vWA"/>
</dbReference>
<evidence type="ECO:0000313" key="3">
    <source>
        <dbReference type="EMBL" id="PWZ54981.1"/>
    </source>
</evidence>
<proteinExistence type="predicted"/>
<feature type="region of interest" description="Disordered" evidence="1">
    <location>
        <begin position="70"/>
        <end position="91"/>
    </location>
</feature>
<evidence type="ECO:0000259" key="2">
    <source>
        <dbReference type="Pfam" id="PF11443"/>
    </source>
</evidence>
<evidence type="ECO:0000256" key="1">
    <source>
        <dbReference type="SAM" id="MobiDB-lite"/>
    </source>
</evidence>
<name>A0A317YAW9_MAIZE</name>
<protein>
    <recommendedName>
        <fullName evidence="2">DUF2828 domain-containing protein</fullName>
    </recommendedName>
</protein>
<comment type="caution">
    <text evidence="3">The sequence shown here is derived from an EMBL/GenBank/DDBJ whole genome shotgun (WGS) entry which is preliminary data.</text>
</comment>
<sequence>MCKLAAGKVRKFSLAAKWCPSLDSSYDHSTLICEAVARRLFPKGSAPELAADLADEYAYRARAALQGGARAAPPRAQAPRGLHLGARVGVS</sequence>
<dbReference type="InterPro" id="IPR058580">
    <property type="entry name" value="DUF2828"/>
</dbReference>
<accession>A0A317YAW9</accession>
<dbReference type="ExpressionAtlas" id="A0A317YAW9">
    <property type="expression patterns" value="baseline and differential"/>
</dbReference>
<reference evidence="3" key="1">
    <citation type="journal article" date="2018" name="Nat. Genet.">
        <title>Extensive intraspecific gene order and gene structural variations between Mo17 and other maize genomes.</title>
        <authorList>
            <person name="Sun S."/>
            <person name="Zhou Y."/>
            <person name="Chen J."/>
            <person name="Shi J."/>
            <person name="Zhao H."/>
            <person name="Zhao H."/>
            <person name="Song W."/>
            <person name="Zhang M."/>
            <person name="Cui Y."/>
            <person name="Dong X."/>
            <person name="Liu H."/>
            <person name="Ma X."/>
            <person name="Jiao Y."/>
            <person name="Wang B."/>
            <person name="Wei X."/>
            <person name="Stein J.C."/>
            <person name="Glaubitz J.C."/>
            <person name="Lu F."/>
            <person name="Yu G."/>
            <person name="Liang C."/>
            <person name="Fengler K."/>
            <person name="Li B."/>
            <person name="Rafalski A."/>
            <person name="Schnable P.S."/>
            <person name="Ware D.H."/>
            <person name="Buckler E.S."/>
            <person name="Lai J."/>
        </authorList>
    </citation>
    <scope>NUCLEOTIDE SEQUENCE [LARGE SCALE GENOMIC DNA]</scope>
    <source>
        <tissue evidence="3">Seedling</tissue>
    </source>
</reference>
<dbReference type="PANTHER" id="PTHR31373">
    <property type="entry name" value="OS06G0652100 PROTEIN"/>
    <property type="match status" value="1"/>
</dbReference>
<dbReference type="EMBL" id="NCVQ01000001">
    <property type="protein sequence ID" value="PWZ54981.1"/>
    <property type="molecule type" value="Genomic_DNA"/>
</dbReference>
<organism evidence="3">
    <name type="scientific">Zea mays</name>
    <name type="common">Maize</name>
    <dbReference type="NCBI Taxonomy" id="4577"/>
    <lineage>
        <taxon>Eukaryota</taxon>
        <taxon>Viridiplantae</taxon>
        <taxon>Streptophyta</taxon>
        <taxon>Embryophyta</taxon>
        <taxon>Tracheophyta</taxon>
        <taxon>Spermatophyta</taxon>
        <taxon>Magnoliopsida</taxon>
        <taxon>Liliopsida</taxon>
        <taxon>Poales</taxon>
        <taxon>Poaceae</taxon>
        <taxon>PACMAD clade</taxon>
        <taxon>Panicoideae</taxon>
        <taxon>Andropogonodae</taxon>
        <taxon>Andropogoneae</taxon>
        <taxon>Tripsacinae</taxon>
        <taxon>Zea</taxon>
    </lineage>
</organism>
<feature type="compositionally biased region" description="Low complexity" evidence="1">
    <location>
        <begin position="70"/>
        <end position="82"/>
    </location>
</feature>